<evidence type="ECO:0000256" key="2">
    <source>
        <dbReference type="ARBA" id="ARBA00022475"/>
    </source>
</evidence>
<dbReference type="InterPro" id="IPR036259">
    <property type="entry name" value="MFS_trans_sf"/>
</dbReference>
<keyword evidence="4 6" id="KW-1133">Transmembrane helix</keyword>
<dbReference type="EMBL" id="CP136051">
    <property type="protein sequence ID" value="WOK06829.1"/>
    <property type="molecule type" value="Genomic_DNA"/>
</dbReference>
<reference evidence="8 9" key="1">
    <citation type="journal article" date="2023" name="Microbiol. Resour. Announc.">
        <title>Complete Genome Sequence of Imperialibacter roseus strain P4T.</title>
        <authorList>
            <person name="Tizabi D.R."/>
            <person name="Bachvaroff T."/>
            <person name="Hill R.T."/>
        </authorList>
    </citation>
    <scope>NUCLEOTIDE SEQUENCE [LARGE SCALE GENOMIC DNA]</scope>
    <source>
        <strain evidence="8 9">P4T</strain>
    </source>
</reference>
<dbReference type="Gene3D" id="1.20.1250.20">
    <property type="entry name" value="MFS general substrate transporter like domains"/>
    <property type="match status" value="1"/>
</dbReference>
<feature type="transmembrane region" description="Helical" evidence="6">
    <location>
        <begin position="134"/>
        <end position="153"/>
    </location>
</feature>
<dbReference type="CDD" id="cd17324">
    <property type="entry name" value="MFS_NepI_like"/>
    <property type="match status" value="1"/>
</dbReference>
<feature type="transmembrane region" description="Helical" evidence="6">
    <location>
        <begin position="336"/>
        <end position="359"/>
    </location>
</feature>
<dbReference type="PROSITE" id="PS50850">
    <property type="entry name" value="MFS"/>
    <property type="match status" value="1"/>
</dbReference>
<protein>
    <submittedName>
        <fullName evidence="8">MFS transporter</fullName>
    </submittedName>
</protein>
<dbReference type="Pfam" id="PF07690">
    <property type="entry name" value="MFS_1"/>
    <property type="match status" value="2"/>
</dbReference>
<evidence type="ECO:0000256" key="4">
    <source>
        <dbReference type="ARBA" id="ARBA00022989"/>
    </source>
</evidence>
<evidence type="ECO:0000259" key="7">
    <source>
        <dbReference type="PROSITE" id="PS50850"/>
    </source>
</evidence>
<dbReference type="Proteomes" id="UP001302349">
    <property type="component" value="Chromosome"/>
</dbReference>
<feature type="transmembrane region" description="Helical" evidence="6">
    <location>
        <begin position="371"/>
        <end position="388"/>
    </location>
</feature>
<accession>A0ABZ0IPB6</accession>
<dbReference type="PANTHER" id="PTHR43124">
    <property type="entry name" value="PURINE EFFLUX PUMP PBUE"/>
    <property type="match status" value="1"/>
</dbReference>
<dbReference type="InterPro" id="IPR050189">
    <property type="entry name" value="MFS_Efflux_Transporters"/>
</dbReference>
<evidence type="ECO:0000256" key="5">
    <source>
        <dbReference type="ARBA" id="ARBA00023136"/>
    </source>
</evidence>
<feature type="transmembrane region" description="Helical" evidence="6">
    <location>
        <begin position="212"/>
        <end position="236"/>
    </location>
</feature>
<organism evidence="8 9">
    <name type="scientific">Imperialibacter roseus</name>
    <dbReference type="NCBI Taxonomy" id="1324217"/>
    <lineage>
        <taxon>Bacteria</taxon>
        <taxon>Pseudomonadati</taxon>
        <taxon>Bacteroidota</taxon>
        <taxon>Cytophagia</taxon>
        <taxon>Cytophagales</taxon>
        <taxon>Flammeovirgaceae</taxon>
        <taxon>Imperialibacter</taxon>
    </lineage>
</organism>
<dbReference type="InterPro" id="IPR020846">
    <property type="entry name" value="MFS_dom"/>
</dbReference>
<gene>
    <name evidence="8" type="ORF">RT717_27560</name>
</gene>
<dbReference type="InterPro" id="IPR011701">
    <property type="entry name" value="MFS"/>
</dbReference>
<evidence type="ECO:0000256" key="1">
    <source>
        <dbReference type="ARBA" id="ARBA00004651"/>
    </source>
</evidence>
<name>A0ABZ0IPB6_9BACT</name>
<dbReference type="SUPFAM" id="SSF103473">
    <property type="entry name" value="MFS general substrate transporter"/>
    <property type="match status" value="1"/>
</dbReference>
<dbReference type="PANTHER" id="PTHR43124:SF3">
    <property type="entry name" value="CHLORAMPHENICOL EFFLUX PUMP RV0191"/>
    <property type="match status" value="1"/>
</dbReference>
<feature type="transmembrane region" description="Helical" evidence="6">
    <location>
        <begin position="275"/>
        <end position="291"/>
    </location>
</feature>
<feature type="transmembrane region" description="Helical" evidence="6">
    <location>
        <begin position="248"/>
        <end position="268"/>
    </location>
</feature>
<feature type="transmembrane region" description="Helical" evidence="6">
    <location>
        <begin position="74"/>
        <end position="97"/>
    </location>
</feature>
<keyword evidence="9" id="KW-1185">Reference proteome</keyword>
<evidence type="ECO:0000313" key="9">
    <source>
        <dbReference type="Proteomes" id="UP001302349"/>
    </source>
</evidence>
<evidence type="ECO:0000256" key="6">
    <source>
        <dbReference type="SAM" id="Phobius"/>
    </source>
</evidence>
<keyword evidence="5 6" id="KW-0472">Membrane</keyword>
<dbReference type="RefSeq" id="WP_317489530.1">
    <property type="nucleotide sequence ID" value="NZ_CP136051.1"/>
</dbReference>
<comment type="subcellular location">
    <subcellularLocation>
        <location evidence="1">Cell membrane</location>
        <topology evidence="1">Multi-pass membrane protein</topology>
    </subcellularLocation>
</comment>
<evidence type="ECO:0000256" key="3">
    <source>
        <dbReference type="ARBA" id="ARBA00022692"/>
    </source>
</evidence>
<proteinExistence type="predicted"/>
<sequence length="413" mass="44085">MSKEKIILFTLAGINFTHIMDFMIIMPLGDLLMKVFEITPQQFSLIVSSYTFTAGIFGFMAAFVIDRFDRRKALLFLNVGFVVGTIACALAPTYVVLLFARSLTGAFGGVLGALILSVVADVVPDERRGQGMGIVMAAFSVASVAGVPFGYFLAEKFSWHAPFLLLAGMGTLITIAIFKFIPSLTDHMVKKSDRPSPAKVLTNAISLPNQKLALLFMLTLILGQFSIIPFIAPYMIRNVGFEGDQITYIYLVGGGLTIFTSPLIGRLADKFGKKTVFIVCASAAIIPVFLITNMPPVPVAAALVATGLFFVLGGGRMIPAMAMITSSVKPQNRGSFMSISSSVQQLAAGLASLIAGVIVIDNGGSLARYNWVGYFAIAVTVVCIFLGSRIKSVEQLAADDASVAKEKEALAEA</sequence>
<feature type="transmembrane region" description="Helical" evidence="6">
    <location>
        <begin position="45"/>
        <end position="65"/>
    </location>
</feature>
<evidence type="ECO:0000313" key="8">
    <source>
        <dbReference type="EMBL" id="WOK06829.1"/>
    </source>
</evidence>
<feature type="transmembrane region" description="Helical" evidence="6">
    <location>
        <begin position="103"/>
        <end position="122"/>
    </location>
</feature>
<feature type="transmembrane region" description="Helical" evidence="6">
    <location>
        <begin position="159"/>
        <end position="181"/>
    </location>
</feature>
<feature type="transmembrane region" description="Helical" evidence="6">
    <location>
        <begin position="297"/>
        <end position="315"/>
    </location>
</feature>
<keyword evidence="3 6" id="KW-0812">Transmembrane</keyword>
<feature type="transmembrane region" description="Helical" evidence="6">
    <location>
        <begin position="7"/>
        <end position="25"/>
    </location>
</feature>
<feature type="domain" description="Major facilitator superfamily (MFS) profile" evidence="7">
    <location>
        <begin position="7"/>
        <end position="391"/>
    </location>
</feature>
<keyword evidence="2" id="KW-1003">Cell membrane</keyword>